<organism evidence="1 2">
    <name type="scientific">Photobacterium kishitanii</name>
    <dbReference type="NCBI Taxonomy" id="318456"/>
    <lineage>
        <taxon>Bacteria</taxon>
        <taxon>Pseudomonadati</taxon>
        <taxon>Pseudomonadota</taxon>
        <taxon>Gammaproteobacteria</taxon>
        <taxon>Vibrionales</taxon>
        <taxon>Vibrionaceae</taxon>
        <taxon>Photobacterium</taxon>
    </lineage>
</organism>
<comment type="caution">
    <text evidence="1">The sequence shown here is derived from an EMBL/GenBank/DDBJ whole genome shotgun (WGS) entry which is preliminary data.</text>
</comment>
<dbReference type="EMBL" id="PYNF01000002">
    <property type="protein sequence ID" value="PSV00984.1"/>
    <property type="molecule type" value="Genomic_DNA"/>
</dbReference>
<protein>
    <submittedName>
        <fullName evidence="1">Uncharacterized protein</fullName>
    </submittedName>
</protein>
<sequence>MKTKNSNTKLKEHILKEITNAKDWSKTDEARTFVKINNNGFSNTELSIDTLNIDLIELANGESTVIDSESFSLKNYMIGDVIDKVIQSANDNIEKGFCVSIQILASSPCSDDLETIENKDDWTWIVFSLIAHLSTDTTLELYPFEAEAF</sequence>
<evidence type="ECO:0000313" key="2">
    <source>
        <dbReference type="Proteomes" id="UP000241426"/>
    </source>
</evidence>
<name>A0A2T3KMH7_9GAMM</name>
<dbReference type="RefSeq" id="WP_107288712.1">
    <property type="nucleotide sequence ID" value="NZ_PYNF01000002.1"/>
</dbReference>
<evidence type="ECO:0000313" key="1">
    <source>
        <dbReference type="EMBL" id="PSV00984.1"/>
    </source>
</evidence>
<reference evidence="1 2" key="1">
    <citation type="submission" date="2018-01" db="EMBL/GenBank/DDBJ databases">
        <title>Whole genome sequencing of Histamine producing bacteria.</title>
        <authorList>
            <person name="Butler K."/>
        </authorList>
    </citation>
    <scope>NUCLEOTIDE SEQUENCE [LARGE SCALE GENOMIC DNA]</scope>
    <source>
        <strain evidence="1 2">FS-7.2</strain>
    </source>
</reference>
<proteinExistence type="predicted"/>
<dbReference type="AlphaFoldDB" id="A0A2T3KMH7"/>
<dbReference type="Proteomes" id="UP000241426">
    <property type="component" value="Unassembled WGS sequence"/>
</dbReference>
<accession>A0A2T3KMH7</accession>
<gene>
    <name evidence="1" type="ORF">C9J27_02870</name>
</gene>